<comment type="subcellular location">
    <subcellularLocation>
        <location evidence="1">Cell membrane</location>
        <topology evidence="1">Multi-pass membrane protein</topology>
    </subcellularLocation>
</comment>
<proteinExistence type="predicted"/>
<evidence type="ECO:0000256" key="1">
    <source>
        <dbReference type="ARBA" id="ARBA00004651"/>
    </source>
</evidence>
<feature type="transmembrane region" description="Helical" evidence="6">
    <location>
        <begin position="50"/>
        <end position="68"/>
    </location>
</feature>
<evidence type="ECO:0000259" key="7">
    <source>
        <dbReference type="Pfam" id="PF05425"/>
    </source>
</evidence>
<evidence type="ECO:0000256" key="3">
    <source>
        <dbReference type="ARBA" id="ARBA00022692"/>
    </source>
</evidence>
<keyword evidence="3 6" id="KW-0812">Transmembrane</keyword>
<evidence type="ECO:0000256" key="5">
    <source>
        <dbReference type="ARBA" id="ARBA00023136"/>
    </source>
</evidence>
<keyword evidence="4 6" id="KW-1133">Transmembrane helix</keyword>
<dbReference type="Pfam" id="PF05425">
    <property type="entry name" value="CopD"/>
    <property type="match status" value="1"/>
</dbReference>
<reference evidence="8 9" key="1">
    <citation type="submission" date="2019-07" db="EMBL/GenBank/DDBJ databases">
        <title>Georgenia wutianyii sp. nov. and Georgenia *** sp. nov. isolated from plateau pika (Ochotona curzoniae) in the Qinghai-Tibet plateau of China.</title>
        <authorList>
            <person name="Tian Z."/>
        </authorList>
    </citation>
    <scope>NUCLEOTIDE SEQUENCE [LARGE SCALE GENOMIC DNA]</scope>
    <source>
        <strain evidence="8 9">Z446</strain>
    </source>
</reference>
<comment type="caution">
    <text evidence="8">The sequence shown here is derived from an EMBL/GenBank/DDBJ whole genome shotgun (WGS) entry which is preliminary data.</text>
</comment>
<gene>
    <name evidence="8" type="ORF">FJ693_19155</name>
</gene>
<evidence type="ECO:0000256" key="6">
    <source>
        <dbReference type="SAM" id="Phobius"/>
    </source>
</evidence>
<protein>
    <recommendedName>
        <fullName evidence="7">Copper resistance protein D domain-containing protein</fullName>
    </recommendedName>
</protein>
<dbReference type="GO" id="GO:0006825">
    <property type="term" value="P:copper ion transport"/>
    <property type="evidence" value="ECO:0007669"/>
    <property type="project" value="InterPro"/>
</dbReference>
<evidence type="ECO:0000313" key="9">
    <source>
        <dbReference type="Proteomes" id="UP000318693"/>
    </source>
</evidence>
<sequence length="287" mass="29182">MTEYGLGAARALAETAAVGTVGTLLLLAVLAPRTALLADLTRTDRVRRAAGSWAAVWAMATVLQLLLASSELVGLSVPELLGSGQLGAVLLTPPGRALISTALVAVIVAAGARSTSWAVAPILLVLAVLGLVPSLLTGHATHGDSPALALAGVVLHVPAVALWGGGLLAVVVHLRRWPDVLAVALPRFSAAAGYCYGLVLLSGVLMVMSRLPEPGQLLSTPYGRLVLAKVAVLVVLGVFGLLHRRRTVQAATQGRPRALLRLGAVELLLMATAIGLGAGLATTAPPV</sequence>
<dbReference type="GO" id="GO:0005886">
    <property type="term" value="C:plasma membrane"/>
    <property type="evidence" value="ECO:0007669"/>
    <property type="project" value="UniProtKB-SubCell"/>
</dbReference>
<dbReference type="InterPro" id="IPR032694">
    <property type="entry name" value="CopC/D"/>
</dbReference>
<keyword evidence="5 6" id="KW-0472">Membrane</keyword>
<evidence type="ECO:0000313" key="8">
    <source>
        <dbReference type="EMBL" id="TRW43061.1"/>
    </source>
</evidence>
<dbReference type="Proteomes" id="UP000318693">
    <property type="component" value="Unassembled WGS sequence"/>
</dbReference>
<feature type="transmembrane region" description="Helical" evidence="6">
    <location>
        <begin position="88"/>
        <end position="110"/>
    </location>
</feature>
<dbReference type="EMBL" id="VJXR01000108">
    <property type="protein sequence ID" value="TRW43061.1"/>
    <property type="molecule type" value="Genomic_DNA"/>
</dbReference>
<feature type="transmembrane region" description="Helical" evidence="6">
    <location>
        <begin position="16"/>
        <end position="38"/>
    </location>
</feature>
<feature type="domain" description="Copper resistance protein D" evidence="7">
    <location>
        <begin position="184"/>
        <end position="280"/>
    </location>
</feature>
<accession>A0A552WJX7</accession>
<feature type="transmembrane region" description="Helical" evidence="6">
    <location>
        <begin position="117"/>
        <end position="136"/>
    </location>
</feature>
<feature type="transmembrane region" description="Helical" evidence="6">
    <location>
        <begin position="184"/>
        <end position="209"/>
    </location>
</feature>
<keyword evidence="9" id="KW-1185">Reference proteome</keyword>
<feature type="transmembrane region" description="Helical" evidence="6">
    <location>
        <begin position="263"/>
        <end position="284"/>
    </location>
</feature>
<dbReference type="PANTHER" id="PTHR34820:SF4">
    <property type="entry name" value="INNER MEMBRANE PROTEIN YEBZ"/>
    <property type="match status" value="1"/>
</dbReference>
<feature type="transmembrane region" description="Helical" evidence="6">
    <location>
        <begin position="221"/>
        <end position="242"/>
    </location>
</feature>
<evidence type="ECO:0000256" key="4">
    <source>
        <dbReference type="ARBA" id="ARBA00022989"/>
    </source>
</evidence>
<name>A0A552WJX7_9MICO</name>
<dbReference type="PANTHER" id="PTHR34820">
    <property type="entry name" value="INNER MEMBRANE PROTEIN YEBZ"/>
    <property type="match status" value="1"/>
</dbReference>
<dbReference type="AlphaFoldDB" id="A0A552WJX7"/>
<organism evidence="8 9">
    <name type="scientific">Georgenia yuyongxinii</name>
    <dbReference type="NCBI Taxonomy" id="2589797"/>
    <lineage>
        <taxon>Bacteria</taxon>
        <taxon>Bacillati</taxon>
        <taxon>Actinomycetota</taxon>
        <taxon>Actinomycetes</taxon>
        <taxon>Micrococcales</taxon>
        <taxon>Bogoriellaceae</taxon>
        <taxon>Georgenia</taxon>
    </lineage>
</organism>
<feature type="transmembrane region" description="Helical" evidence="6">
    <location>
        <begin position="148"/>
        <end position="172"/>
    </location>
</feature>
<dbReference type="InterPro" id="IPR008457">
    <property type="entry name" value="Cu-R_CopD_dom"/>
</dbReference>
<keyword evidence="2" id="KW-1003">Cell membrane</keyword>
<evidence type="ECO:0000256" key="2">
    <source>
        <dbReference type="ARBA" id="ARBA00022475"/>
    </source>
</evidence>